<dbReference type="CDD" id="cd00452">
    <property type="entry name" value="KDPG_aldolase"/>
    <property type="match status" value="1"/>
</dbReference>
<dbReference type="SUPFAM" id="SSF51569">
    <property type="entry name" value="Aldolase"/>
    <property type="match status" value="1"/>
</dbReference>
<dbReference type="EMBL" id="CP030840">
    <property type="protein sequence ID" value="AXC15293.1"/>
    <property type="molecule type" value="Genomic_DNA"/>
</dbReference>
<dbReference type="NCBIfam" id="TIGR01182">
    <property type="entry name" value="eda"/>
    <property type="match status" value="1"/>
</dbReference>
<dbReference type="PANTHER" id="PTHR30246">
    <property type="entry name" value="2-KETO-3-DEOXY-6-PHOSPHOGLUCONATE ALDOLASE"/>
    <property type="match status" value="1"/>
</dbReference>
<dbReference type="GO" id="GO:0016829">
    <property type="term" value="F:lyase activity"/>
    <property type="evidence" value="ECO:0007669"/>
    <property type="project" value="UniProtKB-KW"/>
</dbReference>
<dbReference type="InterPro" id="IPR000887">
    <property type="entry name" value="Aldlse_KDPG_KHG"/>
</dbReference>
<proteinExistence type="inferred from homology"/>
<dbReference type="PANTHER" id="PTHR30246:SF1">
    <property type="entry name" value="2-DEHYDRO-3-DEOXY-6-PHOSPHOGALACTONATE ALDOLASE-RELATED"/>
    <property type="match status" value="1"/>
</dbReference>
<dbReference type="InterPro" id="IPR013785">
    <property type="entry name" value="Aldolase_TIM"/>
</dbReference>
<evidence type="ECO:0000256" key="5">
    <source>
        <dbReference type="ARBA" id="ARBA00023277"/>
    </source>
</evidence>
<evidence type="ECO:0000256" key="1">
    <source>
        <dbReference type="ARBA" id="ARBA00004761"/>
    </source>
</evidence>
<reference evidence="6 7" key="1">
    <citation type="journal article" date="2018" name="Front. Microbiol.">
        <title>Hydrolytic Capabilities as a Key to Environmental Success: Chitinolytic and Cellulolytic Acidobacteria From Acidic Sub-arctic Soils and Boreal Peatlands.</title>
        <authorList>
            <person name="Belova S.E."/>
            <person name="Ravin N.V."/>
            <person name="Pankratov T.A."/>
            <person name="Rakitin A.L."/>
            <person name="Ivanova A.A."/>
            <person name="Beletsky A.V."/>
            <person name="Mardanov A.V."/>
            <person name="Sinninghe Damste J.S."/>
            <person name="Dedysh S.N."/>
        </authorList>
    </citation>
    <scope>NUCLEOTIDE SEQUENCE [LARGE SCALE GENOMIC DNA]</scope>
    <source>
        <strain evidence="6 7">SBC82</strain>
    </source>
</reference>
<comment type="subunit">
    <text evidence="3">Homotrimer.</text>
</comment>
<comment type="similarity">
    <text evidence="2">Belongs to the KHG/KDPG aldolase family.</text>
</comment>
<evidence type="ECO:0000313" key="6">
    <source>
        <dbReference type="EMBL" id="AXC15293.1"/>
    </source>
</evidence>
<dbReference type="Gene3D" id="3.20.20.70">
    <property type="entry name" value="Aldolase class I"/>
    <property type="match status" value="1"/>
</dbReference>
<name>A0A2Z5G7P9_9BACT</name>
<organism evidence="6 7">
    <name type="scientific">Acidisarcina polymorpha</name>
    <dbReference type="NCBI Taxonomy" id="2211140"/>
    <lineage>
        <taxon>Bacteria</taxon>
        <taxon>Pseudomonadati</taxon>
        <taxon>Acidobacteriota</taxon>
        <taxon>Terriglobia</taxon>
        <taxon>Terriglobales</taxon>
        <taxon>Acidobacteriaceae</taxon>
        <taxon>Acidisarcina</taxon>
    </lineage>
</organism>
<evidence type="ECO:0000313" key="7">
    <source>
        <dbReference type="Proteomes" id="UP000253606"/>
    </source>
</evidence>
<sequence>MGQMKRERVRAKIEEIGIVPAVRVSKAELALFAAETINDAGIPIAEITMTVPGAVEVIAQLALRHPDFVVGAGTVLDTETASRCLDAGARFLTSPGLIPEVVEFARKKDVVVIPGTLTPSEVIAAWKAGADFVKVFPCEPVGGHKYIRALKVPLPQIPLIASGGVDQVTAQKFILAGASALGIGAELLPLEALQLREETWIRELARRFTGMVQDARAQIKERAHE</sequence>
<dbReference type="AlphaFoldDB" id="A0A2Z5G7P9"/>
<accession>A0A2Z5G7P9</accession>
<keyword evidence="7" id="KW-1185">Reference proteome</keyword>
<protein>
    <submittedName>
        <fullName evidence="6">4-hydroxy-2-oxoglutarate aldolase</fullName>
    </submittedName>
</protein>
<keyword evidence="5" id="KW-0119">Carbohydrate metabolism</keyword>
<evidence type="ECO:0000256" key="3">
    <source>
        <dbReference type="ARBA" id="ARBA00011233"/>
    </source>
</evidence>
<dbReference type="KEGG" id="abas:ACPOL_6049"/>
<comment type="pathway">
    <text evidence="1">Carbohydrate acid metabolism.</text>
</comment>
<gene>
    <name evidence="6" type="ORF">ACPOL_6049</name>
</gene>
<evidence type="ECO:0000256" key="4">
    <source>
        <dbReference type="ARBA" id="ARBA00023239"/>
    </source>
</evidence>
<evidence type="ECO:0000256" key="2">
    <source>
        <dbReference type="ARBA" id="ARBA00006906"/>
    </source>
</evidence>
<dbReference type="Pfam" id="PF01081">
    <property type="entry name" value="Aldolase"/>
    <property type="match status" value="1"/>
</dbReference>
<keyword evidence="4" id="KW-0456">Lyase</keyword>
<dbReference type="Proteomes" id="UP000253606">
    <property type="component" value="Chromosome"/>
</dbReference>